<evidence type="ECO:0000313" key="3">
    <source>
        <dbReference type="EMBL" id="MDX5892920.1"/>
    </source>
</evidence>
<reference evidence="3" key="2">
    <citation type="submission" date="2023-11" db="EMBL/GenBank/DDBJ databases">
        <title>MicrobeMod: A computational toolkit for identifying prokaryotic methylation and restriction-modification with nanopore sequencing.</title>
        <authorList>
            <person name="Crits-Christoph A."/>
            <person name="Kang S.C."/>
            <person name="Lee H."/>
            <person name="Ostrov N."/>
        </authorList>
    </citation>
    <scope>NUCLEOTIDE SEQUENCE</scope>
    <source>
        <strain evidence="3">ATCC 51242</strain>
    </source>
</reference>
<dbReference type="HOGENOM" id="CLU_721378_0_0_11"/>
<keyword evidence="1" id="KW-0472">Membrane</keyword>
<evidence type="ECO:0000313" key="2">
    <source>
        <dbReference type="EMBL" id="AHY45507.1"/>
    </source>
</evidence>
<evidence type="ECO:0000256" key="1">
    <source>
        <dbReference type="SAM" id="Phobius"/>
    </source>
</evidence>
<evidence type="ECO:0000313" key="4">
    <source>
        <dbReference type="Proteomes" id="UP000025229"/>
    </source>
</evidence>
<feature type="transmembrane region" description="Helical" evidence="1">
    <location>
        <begin position="129"/>
        <end position="149"/>
    </location>
</feature>
<name>A0A023WZ60_RUBRA</name>
<keyword evidence="1" id="KW-0812">Transmembrane</keyword>
<reference evidence="2 4" key="1">
    <citation type="submission" date="2014-03" db="EMBL/GenBank/DDBJ databases">
        <title>Complete genome sequence of the Radio-Resistant Rubrobacter radiotolerans RSPS-4.</title>
        <authorList>
            <person name="Egas C.C."/>
            <person name="Barroso C.C."/>
            <person name="Froufe H.J.C."/>
            <person name="Pacheco J.J."/>
            <person name="Albuquerque L.L."/>
            <person name="da Costa M.M.S."/>
        </authorList>
    </citation>
    <scope>NUCLEOTIDE SEQUENCE [LARGE SCALE GENOMIC DNA]</scope>
    <source>
        <strain evidence="2 4">RSPS-4</strain>
    </source>
</reference>
<protein>
    <submittedName>
        <fullName evidence="2">Uncharacterized protein</fullName>
    </submittedName>
</protein>
<dbReference type="Proteomes" id="UP000025229">
    <property type="component" value="Chromosome"/>
</dbReference>
<dbReference type="Proteomes" id="UP001281130">
    <property type="component" value="Unassembled WGS sequence"/>
</dbReference>
<sequence>MSEKKNYKQVGGRRLVLGYDGGCFTCTDLARRIEKQVGGKLEVLSLGDPQMQAWRRKALGANAPWTPTLVEIKDLKVKAWIGPRMAVTLARRLGPAATWRVMQVLGETERLVGQQQQAANTVGMSRKRFLTGATGAVAAMSLMAGSPFFTSEAAAMTVTEKKQLAKRIVRNSAQYKKLASQQSQIGATFDFANARIRMENWTAMIRIVSRNTKRSMFSDLGIDLERKTVFWYRHAVAIPVASDRVQYLSYQQGKALRNLFQIVRRGDIETVRENDLITTDYGKVLKVSQLKDEALLRNSRLSTAETLKPDNPCEACLMKWDNRCNTVSGFVTSFIPNPIASFTVDQWAGAEDGFCESFATRLQFPERSCYDDCKTSSVGSGDC</sequence>
<gene>
    <name evidence="2" type="ORF">RradSPS_0224</name>
    <name evidence="3" type="ORF">SIL72_02645</name>
</gene>
<accession>A0A023WZ60</accession>
<dbReference type="KEGG" id="rrd:RradSPS_0224"/>
<dbReference type="eggNOG" id="COG3200">
    <property type="taxonomic scope" value="Bacteria"/>
</dbReference>
<dbReference type="STRING" id="42256.RradSPS_0224"/>
<dbReference type="RefSeq" id="WP_143533802.1">
    <property type="nucleotide sequence ID" value="NZ_CP007514.1"/>
</dbReference>
<dbReference type="EMBL" id="CP007514">
    <property type="protein sequence ID" value="AHY45507.1"/>
    <property type="molecule type" value="Genomic_DNA"/>
</dbReference>
<organism evidence="2 4">
    <name type="scientific">Rubrobacter radiotolerans</name>
    <name type="common">Arthrobacter radiotolerans</name>
    <dbReference type="NCBI Taxonomy" id="42256"/>
    <lineage>
        <taxon>Bacteria</taxon>
        <taxon>Bacillati</taxon>
        <taxon>Actinomycetota</taxon>
        <taxon>Rubrobacteria</taxon>
        <taxon>Rubrobacterales</taxon>
        <taxon>Rubrobacteraceae</taxon>
        <taxon>Rubrobacter</taxon>
    </lineage>
</organism>
<keyword evidence="4" id="KW-1185">Reference proteome</keyword>
<proteinExistence type="predicted"/>
<dbReference type="OrthoDB" id="3689067at2"/>
<keyword evidence="1" id="KW-1133">Transmembrane helix</keyword>
<dbReference type="AlphaFoldDB" id="A0A023WZ60"/>
<dbReference type="EMBL" id="JAWXXX010000001">
    <property type="protein sequence ID" value="MDX5892920.1"/>
    <property type="molecule type" value="Genomic_DNA"/>
</dbReference>